<dbReference type="HOGENOM" id="CLU_057301_0_0_9"/>
<dbReference type="PANTHER" id="PTHR37822:SF2">
    <property type="entry name" value="SPORE PHOTOPRODUCT LYASE"/>
    <property type="match status" value="1"/>
</dbReference>
<dbReference type="Gene3D" id="3.40.50.12110">
    <property type="match status" value="1"/>
</dbReference>
<gene>
    <name evidence="1" type="ORF">CLOHYLEM_04872</name>
</gene>
<accession>C0BYI3</accession>
<dbReference type="EMBL" id="ABYI02000018">
    <property type="protein sequence ID" value="EEG74911.1"/>
    <property type="molecule type" value="Genomic_DNA"/>
</dbReference>
<protein>
    <recommendedName>
        <fullName evidence="3">Spore photoproduct lyase</fullName>
    </recommendedName>
</protein>
<sequence length="331" mass="38019">MKFDAVYYEPDSLSYELGKQLKTKFADLPWIPVDSHNSIKEMREKENSEFGKMKRNLIIGIRKTHKYVENHKVSDYLVPYTSSGCTAMCLYCYLVCNYNKCAYLRLFVNREQMLDRLIKKGAASDKPLTFEIGSNSDLVLENTITGNLQYTISRFTEEGTGSLTFPTKFDMVDSLLNLPHRGKVIFRMSVNPQPIINRVELGTSDLNSRIKAVNSMCEAGYPCGLLIAPVILTDGWKAMYTELLEQLRAGLTKKMQKQMFLEIIMMTYSYIHRAINSEAFPNAPDLYDRQLMTGRGRGRYCYKPEARAEAEEYLRSEVKRVLGDVKILYIS</sequence>
<reference evidence="1" key="2">
    <citation type="submission" date="2013-06" db="EMBL/GenBank/DDBJ databases">
        <title>Draft genome sequence of Clostridium hylemonae (DSM 15053).</title>
        <authorList>
            <person name="Sudarsanam P."/>
            <person name="Ley R."/>
            <person name="Guruge J."/>
            <person name="Turnbaugh P.J."/>
            <person name="Mahowald M."/>
            <person name="Liep D."/>
            <person name="Gordon J."/>
        </authorList>
    </citation>
    <scope>NUCLEOTIDE SEQUENCE</scope>
    <source>
        <strain evidence="1">DSM 15053</strain>
    </source>
</reference>
<dbReference type="GO" id="GO:1904047">
    <property type="term" value="F:S-adenosyl-L-methionine binding"/>
    <property type="evidence" value="ECO:0007669"/>
    <property type="project" value="TreeGrafter"/>
</dbReference>
<dbReference type="GO" id="GO:0003913">
    <property type="term" value="F:DNA photolyase activity"/>
    <property type="evidence" value="ECO:0007669"/>
    <property type="project" value="TreeGrafter"/>
</dbReference>
<dbReference type="Pfam" id="PF20903">
    <property type="entry name" value="SPL"/>
    <property type="match status" value="1"/>
</dbReference>
<comment type="caution">
    <text evidence="1">The sequence shown here is derived from an EMBL/GenBank/DDBJ whole genome shotgun (WGS) entry which is preliminary data.</text>
</comment>
<dbReference type="AlphaFoldDB" id="C0BYI3"/>
<dbReference type="InterPro" id="IPR049539">
    <property type="entry name" value="SPL"/>
</dbReference>
<dbReference type="Proteomes" id="UP000004893">
    <property type="component" value="Unassembled WGS sequence"/>
</dbReference>
<dbReference type="PANTHER" id="PTHR37822">
    <property type="entry name" value="SPORE PHOTOPRODUCT LYASE-RELATED"/>
    <property type="match status" value="1"/>
</dbReference>
<evidence type="ECO:0000313" key="2">
    <source>
        <dbReference type="Proteomes" id="UP000004893"/>
    </source>
</evidence>
<organism evidence="1 2">
    <name type="scientific">[Clostridium] hylemonae DSM 15053</name>
    <dbReference type="NCBI Taxonomy" id="553973"/>
    <lineage>
        <taxon>Bacteria</taxon>
        <taxon>Bacillati</taxon>
        <taxon>Bacillota</taxon>
        <taxon>Clostridia</taxon>
        <taxon>Lachnospirales</taxon>
        <taxon>Lachnospiraceae</taxon>
    </lineage>
</organism>
<keyword evidence="2" id="KW-1185">Reference proteome</keyword>
<dbReference type="eggNOG" id="COG1533">
    <property type="taxonomic scope" value="Bacteria"/>
</dbReference>
<reference evidence="1" key="1">
    <citation type="submission" date="2009-02" db="EMBL/GenBank/DDBJ databases">
        <authorList>
            <person name="Fulton L."/>
            <person name="Clifton S."/>
            <person name="Fulton B."/>
            <person name="Xu J."/>
            <person name="Minx P."/>
            <person name="Pepin K.H."/>
            <person name="Johnson M."/>
            <person name="Bhonagiri V."/>
            <person name="Nash W.E."/>
            <person name="Mardis E.R."/>
            <person name="Wilson R.K."/>
        </authorList>
    </citation>
    <scope>NUCLEOTIDE SEQUENCE [LARGE SCALE GENOMIC DNA]</scope>
    <source>
        <strain evidence="1">DSM 15053</strain>
    </source>
</reference>
<dbReference type="RefSeq" id="WP_006442204.1">
    <property type="nucleotide sequence ID" value="NZ_CP036524.1"/>
</dbReference>
<name>C0BYI3_9FIRM</name>
<dbReference type="STRING" id="553973.CLOHYLEM_04872"/>
<dbReference type="GO" id="GO:0051539">
    <property type="term" value="F:4 iron, 4 sulfur cluster binding"/>
    <property type="evidence" value="ECO:0007669"/>
    <property type="project" value="TreeGrafter"/>
</dbReference>
<dbReference type="OrthoDB" id="9787095at2"/>
<dbReference type="Gene3D" id="3.80.30.30">
    <property type="match status" value="1"/>
</dbReference>
<evidence type="ECO:0008006" key="3">
    <source>
        <dbReference type="Google" id="ProtNLM"/>
    </source>
</evidence>
<proteinExistence type="predicted"/>
<evidence type="ECO:0000313" key="1">
    <source>
        <dbReference type="EMBL" id="EEG74911.1"/>
    </source>
</evidence>
<dbReference type="GO" id="GO:0042601">
    <property type="term" value="C:endospore-forming forespore"/>
    <property type="evidence" value="ECO:0007669"/>
    <property type="project" value="TreeGrafter"/>
</dbReference>